<dbReference type="SUPFAM" id="SSF49879">
    <property type="entry name" value="SMAD/FHA domain"/>
    <property type="match status" value="1"/>
</dbReference>
<evidence type="ECO:0000256" key="1">
    <source>
        <dbReference type="SAM" id="MobiDB-lite"/>
    </source>
</evidence>
<dbReference type="InterPro" id="IPR008984">
    <property type="entry name" value="SMAD_FHA_dom_sf"/>
</dbReference>
<dbReference type="OrthoDB" id="260494at2"/>
<dbReference type="Pfam" id="PF00498">
    <property type="entry name" value="FHA"/>
    <property type="match status" value="1"/>
</dbReference>
<dbReference type="Gene3D" id="2.60.200.20">
    <property type="match status" value="1"/>
</dbReference>
<gene>
    <name evidence="3" type="ORF">HG15A2_10190</name>
</gene>
<accession>A0A517MS92</accession>
<name>A0A517MS92_9BACT</name>
<organism evidence="3 4">
    <name type="scientific">Adhaeretor mobilis</name>
    <dbReference type="NCBI Taxonomy" id="1930276"/>
    <lineage>
        <taxon>Bacteria</taxon>
        <taxon>Pseudomonadati</taxon>
        <taxon>Planctomycetota</taxon>
        <taxon>Planctomycetia</taxon>
        <taxon>Pirellulales</taxon>
        <taxon>Lacipirellulaceae</taxon>
        <taxon>Adhaeretor</taxon>
    </lineage>
</organism>
<dbReference type="InterPro" id="IPR000253">
    <property type="entry name" value="FHA_dom"/>
</dbReference>
<sequence>MFWRLQLRTVRMAVAEGRWDEAAEALTDKELREFLPAKKLSQNLAGRLLGRARERFDQGASSAGWRDVNRAVELGGDAQAIRDFRESEQARRMDRVCRWIALGETQAALDELSRMKRRGIAGPSGLILEEVARKVHTANQRITKGEVSAAANLYRAAAERLAHQADETSLPSEIPLLQLATVLKEKLASCEQIAQQVKQLEPQLHQQIAACDWSGALTTADALLELAPTHPAARRARRRAWKDVGLEVTRAYQPPTQQRADRRQPSDATSEKAAPEKVASLKLGHPDRFTATTHHHTSLSDTKQVRDVSSNQHSGRRLVAWIDAVGGYLVCLGDEIVLGRPDPAGGVDVPILADLSRRHVVLRRDGGDYVLEPQHLISQQTVKVNGLPLTSPAVLSDGDILHLTDAVELVFRRPHVLSATAILEPRTHNKIQPAVDGIVLMSQTCVFGPQSHSHVRCRGWSSELVLVREGEELYCRSNTPLTVDDEPGIERAEIAENSRIEGEDFALSFESL</sequence>
<dbReference type="EMBL" id="CP036263">
    <property type="protein sequence ID" value="QDS97752.1"/>
    <property type="molecule type" value="Genomic_DNA"/>
</dbReference>
<dbReference type="Proteomes" id="UP000319852">
    <property type="component" value="Chromosome"/>
</dbReference>
<keyword evidence="4" id="KW-1185">Reference proteome</keyword>
<proteinExistence type="predicted"/>
<dbReference type="CDD" id="cd00060">
    <property type="entry name" value="FHA"/>
    <property type="match status" value="1"/>
</dbReference>
<protein>
    <recommendedName>
        <fullName evidence="2">FHA domain-containing protein</fullName>
    </recommendedName>
</protein>
<dbReference type="KEGG" id="amob:HG15A2_10190"/>
<feature type="region of interest" description="Disordered" evidence="1">
    <location>
        <begin position="248"/>
        <end position="308"/>
    </location>
</feature>
<feature type="domain" description="FHA" evidence="2">
    <location>
        <begin position="336"/>
        <end position="389"/>
    </location>
</feature>
<evidence type="ECO:0000313" key="3">
    <source>
        <dbReference type="EMBL" id="QDS97752.1"/>
    </source>
</evidence>
<dbReference type="PROSITE" id="PS50006">
    <property type="entry name" value="FHA_DOMAIN"/>
    <property type="match status" value="1"/>
</dbReference>
<feature type="compositionally biased region" description="Polar residues" evidence="1">
    <location>
        <begin position="299"/>
        <end position="308"/>
    </location>
</feature>
<evidence type="ECO:0000313" key="4">
    <source>
        <dbReference type="Proteomes" id="UP000319852"/>
    </source>
</evidence>
<dbReference type="RefSeq" id="WP_145058377.1">
    <property type="nucleotide sequence ID" value="NZ_CP036263.1"/>
</dbReference>
<feature type="compositionally biased region" description="Basic and acidic residues" evidence="1">
    <location>
        <begin position="259"/>
        <end position="275"/>
    </location>
</feature>
<dbReference type="AlphaFoldDB" id="A0A517MS92"/>
<reference evidence="3 4" key="1">
    <citation type="submission" date="2019-02" db="EMBL/GenBank/DDBJ databases">
        <title>Deep-cultivation of Planctomycetes and their phenomic and genomic characterization uncovers novel biology.</title>
        <authorList>
            <person name="Wiegand S."/>
            <person name="Jogler M."/>
            <person name="Boedeker C."/>
            <person name="Pinto D."/>
            <person name="Vollmers J."/>
            <person name="Rivas-Marin E."/>
            <person name="Kohn T."/>
            <person name="Peeters S.H."/>
            <person name="Heuer A."/>
            <person name="Rast P."/>
            <person name="Oberbeckmann S."/>
            <person name="Bunk B."/>
            <person name="Jeske O."/>
            <person name="Meyerdierks A."/>
            <person name="Storesund J.E."/>
            <person name="Kallscheuer N."/>
            <person name="Luecker S."/>
            <person name="Lage O.M."/>
            <person name="Pohl T."/>
            <person name="Merkel B.J."/>
            <person name="Hornburger P."/>
            <person name="Mueller R.-W."/>
            <person name="Bruemmer F."/>
            <person name="Labrenz M."/>
            <person name="Spormann A.M."/>
            <person name="Op den Camp H."/>
            <person name="Overmann J."/>
            <person name="Amann R."/>
            <person name="Jetten M.S.M."/>
            <person name="Mascher T."/>
            <person name="Medema M.H."/>
            <person name="Devos D.P."/>
            <person name="Kaster A.-K."/>
            <person name="Ovreas L."/>
            <person name="Rohde M."/>
            <person name="Galperin M.Y."/>
            <person name="Jogler C."/>
        </authorList>
    </citation>
    <scope>NUCLEOTIDE SEQUENCE [LARGE SCALE GENOMIC DNA]</scope>
    <source>
        <strain evidence="3 4">HG15A2</strain>
    </source>
</reference>
<evidence type="ECO:0000259" key="2">
    <source>
        <dbReference type="PROSITE" id="PS50006"/>
    </source>
</evidence>